<dbReference type="AlphaFoldDB" id="A0A813A2C6"/>
<evidence type="ECO:0000313" key="1">
    <source>
        <dbReference type="EMBL" id="CAE7847822.1"/>
    </source>
</evidence>
<sequence length="133" mass="14719">VMEEHAFMAFVDVKKAGKANVLKSFLQGGWKVLEESRLLMLKAHCKMRRVFDSHLMMSTDAVEGSQSLRPEQSRVRWLGGDTDSSVLQIFSEQDPKIALADANLVGPFFHVAGDGDDAILQHTGELGNFADEL</sequence>
<gene>
    <name evidence="1" type="ORF">SNEC2469_LOCUS26166</name>
</gene>
<organism evidence="1 2">
    <name type="scientific">Symbiodinium necroappetens</name>
    <dbReference type="NCBI Taxonomy" id="1628268"/>
    <lineage>
        <taxon>Eukaryota</taxon>
        <taxon>Sar</taxon>
        <taxon>Alveolata</taxon>
        <taxon>Dinophyceae</taxon>
        <taxon>Suessiales</taxon>
        <taxon>Symbiodiniaceae</taxon>
        <taxon>Symbiodinium</taxon>
    </lineage>
</organism>
<evidence type="ECO:0000313" key="2">
    <source>
        <dbReference type="Proteomes" id="UP000601435"/>
    </source>
</evidence>
<dbReference type="EMBL" id="CAJNJA010052732">
    <property type="protein sequence ID" value="CAE7847822.1"/>
    <property type="molecule type" value="Genomic_DNA"/>
</dbReference>
<accession>A0A813A2C6</accession>
<name>A0A813A2C6_9DINO</name>
<protein>
    <submittedName>
        <fullName evidence="1">Uncharacterized protein</fullName>
    </submittedName>
</protein>
<proteinExistence type="predicted"/>
<dbReference type="Proteomes" id="UP000601435">
    <property type="component" value="Unassembled WGS sequence"/>
</dbReference>
<comment type="caution">
    <text evidence="1">The sequence shown here is derived from an EMBL/GenBank/DDBJ whole genome shotgun (WGS) entry which is preliminary data.</text>
</comment>
<feature type="non-terminal residue" evidence="1">
    <location>
        <position position="1"/>
    </location>
</feature>
<keyword evidence="2" id="KW-1185">Reference proteome</keyword>
<feature type="non-terminal residue" evidence="1">
    <location>
        <position position="133"/>
    </location>
</feature>
<reference evidence="1" key="1">
    <citation type="submission" date="2021-02" db="EMBL/GenBank/DDBJ databases">
        <authorList>
            <person name="Dougan E. K."/>
            <person name="Rhodes N."/>
            <person name="Thang M."/>
            <person name="Chan C."/>
        </authorList>
    </citation>
    <scope>NUCLEOTIDE SEQUENCE</scope>
</reference>